<sequence>MNERILSLRVFIMDERKMSSTQQDYLYRQFFRLKVHECMGDSFQALFSKVMQYATPGFQAVSPWGNWGDGGNDGWIAHEAHYFQVYGPKPSNQTKELEAVNKSIGDFDKLVAKWGKVSKYTFVMNDYFKGIPAPVGLSLNSLAISKSLNHAGAMGGMELLQKFMSLSEGEKQDIVGFIPEVDLDFTDSRAVGEVLTFLAQKSSSPINFLSETAPDFEDKIKINGITKPIKSRLESFSYQLYLINEFLDSVDSGLEQTIAQEVKETYAKSKLAITEDNHNYADLRYTWMIDKLLPPQVTTSAVASYRFAAELILAKYFETCDAYEHPSNASAT</sequence>
<feature type="domain" description="ABC-three component systems C-terminal" evidence="1">
    <location>
        <begin position="190"/>
        <end position="324"/>
    </location>
</feature>
<protein>
    <recommendedName>
        <fullName evidence="1">ABC-three component systems C-terminal domain-containing protein</fullName>
    </recommendedName>
</protein>
<dbReference type="InterPro" id="IPR046919">
    <property type="entry name" value="ABC-3C_CTD10"/>
</dbReference>
<dbReference type="EMBL" id="LT556085">
    <property type="protein sequence ID" value="SAZ49835.1"/>
    <property type="molecule type" value="Genomic_DNA"/>
</dbReference>
<name>A0AAX2BIQ4_CITAM</name>
<evidence type="ECO:0000259" key="1">
    <source>
        <dbReference type="Pfam" id="PF20275"/>
    </source>
</evidence>
<dbReference type="Proteomes" id="UP000245995">
    <property type="component" value="Chromosome CITRO92"/>
</dbReference>
<proteinExistence type="predicted"/>
<evidence type="ECO:0000313" key="2">
    <source>
        <dbReference type="EMBL" id="SAZ49835.1"/>
    </source>
</evidence>
<accession>A0AAX2BIQ4</accession>
<reference evidence="2 3" key="1">
    <citation type="submission" date="2016-04" db="EMBL/GenBank/DDBJ databases">
        <authorList>
            <person name="Regsiter A."/>
            <person name="William W."/>
        </authorList>
    </citation>
    <scope>NUCLEOTIDE SEQUENCE [LARGE SCALE GENOMIC DNA]</scope>
    <source>
        <strain evidence="2 3">92</strain>
    </source>
</reference>
<gene>
    <name evidence="2" type="ORF">CITRO92_2345</name>
</gene>
<organism evidence="2 3">
    <name type="scientific">Citrobacter amalonaticus</name>
    <dbReference type="NCBI Taxonomy" id="35703"/>
    <lineage>
        <taxon>Bacteria</taxon>
        <taxon>Pseudomonadati</taxon>
        <taxon>Pseudomonadota</taxon>
        <taxon>Gammaproteobacteria</taxon>
        <taxon>Enterobacterales</taxon>
        <taxon>Enterobacteriaceae</taxon>
        <taxon>Citrobacter</taxon>
    </lineage>
</organism>
<dbReference type="AlphaFoldDB" id="A0AAX2BIQ4"/>
<evidence type="ECO:0000313" key="3">
    <source>
        <dbReference type="Proteomes" id="UP000245995"/>
    </source>
</evidence>
<dbReference type="Pfam" id="PF20275">
    <property type="entry name" value="CTD10"/>
    <property type="match status" value="1"/>
</dbReference>